<dbReference type="SUPFAM" id="SSF47831">
    <property type="entry name" value="Enzyme I of the PEP:sugar phosphotransferase system HPr-binding (sub)domain"/>
    <property type="match status" value="1"/>
</dbReference>
<name>A0A2V1K7U5_9ACTO</name>
<proteinExistence type="inferred from homology"/>
<keyword evidence="14 17" id="KW-0418">Kinase</keyword>
<keyword evidence="11 17" id="KW-0808">Transferase</keyword>
<dbReference type="InterPro" id="IPR036637">
    <property type="entry name" value="Phosphohistidine_dom_sf"/>
</dbReference>
<evidence type="ECO:0000256" key="20">
    <source>
        <dbReference type="PIRSR" id="PIRSR000732-3"/>
    </source>
</evidence>
<keyword evidence="12 17" id="KW-0598">Phosphotransferase system</keyword>
<accession>A0A2V1K7U5</accession>
<evidence type="ECO:0000256" key="11">
    <source>
        <dbReference type="ARBA" id="ARBA00022679"/>
    </source>
</evidence>
<reference evidence="25" key="1">
    <citation type="submission" date="2018-05" db="EMBL/GenBank/DDBJ databases">
        <authorList>
            <person name="Li Y."/>
        </authorList>
    </citation>
    <scope>NUCLEOTIDE SEQUENCE [LARGE SCALE GENOMIC DNA]</scope>
    <source>
        <strain evidence="25">sk1b4</strain>
    </source>
</reference>
<dbReference type="Pfam" id="PF02896">
    <property type="entry name" value="PEP-utilizers_C"/>
    <property type="match status" value="1"/>
</dbReference>
<evidence type="ECO:0000256" key="14">
    <source>
        <dbReference type="ARBA" id="ARBA00022777"/>
    </source>
</evidence>
<keyword evidence="10 17" id="KW-0762">Sugar transport</keyword>
<dbReference type="GO" id="GO:0009401">
    <property type="term" value="P:phosphoenolpyruvate-dependent sugar phosphotransferase system"/>
    <property type="evidence" value="ECO:0007669"/>
    <property type="project" value="UniProtKB-KW"/>
</dbReference>
<gene>
    <name evidence="24" type="primary">ptsP</name>
    <name evidence="24" type="ORF">DD236_07840</name>
</gene>
<dbReference type="GO" id="GO:0046872">
    <property type="term" value="F:metal ion binding"/>
    <property type="evidence" value="ECO:0007669"/>
    <property type="project" value="UniProtKB-KW"/>
</dbReference>
<dbReference type="PANTHER" id="PTHR46244">
    <property type="entry name" value="PHOSPHOENOLPYRUVATE-PROTEIN PHOSPHOTRANSFERASE"/>
    <property type="match status" value="1"/>
</dbReference>
<keyword evidence="9 17" id="KW-0963">Cytoplasm</keyword>
<dbReference type="InterPro" id="IPR036618">
    <property type="entry name" value="PtsI_HPr-bd_sf"/>
</dbReference>
<comment type="cofactor">
    <cofactor evidence="2 17 20">
        <name>Mg(2+)</name>
        <dbReference type="ChEBI" id="CHEBI:18420"/>
    </cofactor>
</comment>
<evidence type="ECO:0000256" key="13">
    <source>
        <dbReference type="ARBA" id="ARBA00022723"/>
    </source>
</evidence>
<evidence type="ECO:0000256" key="18">
    <source>
        <dbReference type="PIRSR" id="PIRSR000732-1"/>
    </source>
</evidence>
<evidence type="ECO:0000256" key="3">
    <source>
        <dbReference type="ARBA" id="ARBA00002728"/>
    </source>
</evidence>
<evidence type="ECO:0000256" key="10">
    <source>
        <dbReference type="ARBA" id="ARBA00022597"/>
    </source>
</evidence>
<feature type="binding site" evidence="20">
    <location>
        <position position="414"/>
    </location>
    <ligand>
        <name>Mg(2+)</name>
        <dbReference type="ChEBI" id="CHEBI:18420"/>
    </ligand>
</feature>
<dbReference type="InterPro" id="IPR050499">
    <property type="entry name" value="PEP-utilizing_PTS_enzyme"/>
</dbReference>
<comment type="catalytic activity">
    <reaction evidence="1 17">
        <text>L-histidyl-[protein] + phosphoenolpyruvate = N(pros)-phospho-L-histidyl-[protein] + pyruvate</text>
        <dbReference type="Rhea" id="RHEA:23880"/>
        <dbReference type="Rhea" id="RHEA-COMP:9745"/>
        <dbReference type="Rhea" id="RHEA-COMP:9746"/>
        <dbReference type="ChEBI" id="CHEBI:15361"/>
        <dbReference type="ChEBI" id="CHEBI:29979"/>
        <dbReference type="ChEBI" id="CHEBI:58702"/>
        <dbReference type="ChEBI" id="CHEBI:64837"/>
        <dbReference type="EC" id="2.7.3.9"/>
    </reaction>
</comment>
<dbReference type="Gene3D" id="1.10.274.10">
    <property type="entry name" value="PtsI, HPr-binding domain"/>
    <property type="match status" value="1"/>
</dbReference>
<evidence type="ECO:0000256" key="19">
    <source>
        <dbReference type="PIRSR" id="PIRSR000732-2"/>
    </source>
</evidence>
<evidence type="ECO:0000313" key="24">
    <source>
        <dbReference type="EMBL" id="PWF26257.1"/>
    </source>
</evidence>
<dbReference type="GO" id="GO:0008965">
    <property type="term" value="F:phosphoenolpyruvate-protein phosphotransferase activity"/>
    <property type="evidence" value="ECO:0007669"/>
    <property type="project" value="UniProtKB-EC"/>
</dbReference>
<evidence type="ECO:0000259" key="22">
    <source>
        <dbReference type="Pfam" id="PF02896"/>
    </source>
</evidence>
<keyword evidence="15 17" id="KW-0460">Magnesium</keyword>
<dbReference type="InterPro" id="IPR024692">
    <property type="entry name" value="PTS_EI"/>
</dbReference>
<dbReference type="InterPro" id="IPR018274">
    <property type="entry name" value="PEP_util_AS"/>
</dbReference>
<dbReference type="Proteomes" id="UP000245283">
    <property type="component" value="Unassembled WGS sequence"/>
</dbReference>
<keyword evidence="13 17" id="KW-0479">Metal-binding</keyword>
<evidence type="ECO:0000256" key="4">
    <source>
        <dbReference type="ARBA" id="ARBA00004496"/>
    </source>
</evidence>
<evidence type="ECO:0000256" key="8">
    <source>
        <dbReference type="ARBA" id="ARBA00022448"/>
    </source>
</evidence>
<dbReference type="GO" id="GO:0005737">
    <property type="term" value="C:cytoplasm"/>
    <property type="evidence" value="ECO:0007669"/>
    <property type="project" value="UniProtKB-SubCell"/>
</dbReference>
<evidence type="ECO:0000259" key="21">
    <source>
        <dbReference type="Pfam" id="PF00391"/>
    </source>
</evidence>
<evidence type="ECO:0000256" key="6">
    <source>
        <dbReference type="ARBA" id="ARBA00012232"/>
    </source>
</evidence>
<dbReference type="GO" id="GO:0016301">
    <property type="term" value="F:kinase activity"/>
    <property type="evidence" value="ECO:0007669"/>
    <property type="project" value="UniProtKB-KW"/>
</dbReference>
<comment type="similarity">
    <text evidence="5 17">Belongs to the PEP-utilizing enzyme family.</text>
</comment>
<dbReference type="PANTHER" id="PTHR46244:SF3">
    <property type="entry name" value="PHOSPHOENOLPYRUVATE-PROTEIN PHOSPHOTRANSFERASE"/>
    <property type="match status" value="1"/>
</dbReference>
<dbReference type="InterPro" id="IPR040442">
    <property type="entry name" value="Pyrv_kinase-like_dom_sf"/>
</dbReference>
<evidence type="ECO:0000256" key="7">
    <source>
        <dbReference type="ARBA" id="ARBA00016544"/>
    </source>
</evidence>
<evidence type="ECO:0000256" key="2">
    <source>
        <dbReference type="ARBA" id="ARBA00001946"/>
    </source>
</evidence>
<dbReference type="Gene3D" id="3.20.20.60">
    <property type="entry name" value="Phosphoenolpyruvate-binding domains"/>
    <property type="match status" value="1"/>
</dbReference>
<feature type="binding site" evidence="19">
    <location>
        <position position="326"/>
    </location>
    <ligand>
        <name>phosphoenolpyruvate</name>
        <dbReference type="ChEBI" id="CHEBI:58702"/>
    </ligand>
</feature>
<evidence type="ECO:0000256" key="12">
    <source>
        <dbReference type="ARBA" id="ARBA00022683"/>
    </source>
</evidence>
<dbReference type="EMBL" id="QETB01000004">
    <property type="protein sequence ID" value="PWF26257.1"/>
    <property type="molecule type" value="Genomic_DNA"/>
</dbReference>
<dbReference type="InterPro" id="IPR023151">
    <property type="entry name" value="PEP_util_CS"/>
</dbReference>
<dbReference type="OrthoDB" id="9765468at2"/>
<dbReference type="Pfam" id="PF00391">
    <property type="entry name" value="PEP-utilizers"/>
    <property type="match status" value="1"/>
</dbReference>
<feature type="active site" description="Tele-phosphohistidine intermediate" evidence="18">
    <location>
        <position position="188"/>
    </location>
</feature>
<dbReference type="Gene3D" id="3.50.30.10">
    <property type="entry name" value="Phosphohistidine domain"/>
    <property type="match status" value="1"/>
</dbReference>
<dbReference type="PRINTS" id="PR01736">
    <property type="entry name" value="PHPHTRNFRASE"/>
</dbReference>
<dbReference type="SUPFAM" id="SSF51621">
    <property type="entry name" value="Phosphoenolpyruvate/pyruvate domain"/>
    <property type="match status" value="1"/>
</dbReference>
<keyword evidence="24" id="KW-0670">Pyruvate</keyword>
<feature type="binding site" evidence="20">
    <location>
        <position position="438"/>
    </location>
    <ligand>
        <name>Mg(2+)</name>
        <dbReference type="ChEBI" id="CHEBI:18420"/>
    </ligand>
</feature>
<evidence type="ECO:0000256" key="1">
    <source>
        <dbReference type="ARBA" id="ARBA00000683"/>
    </source>
</evidence>
<dbReference type="InterPro" id="IPR000121">
    <property type="entry name" value="PEP_util_C"/>
</dbReference>
<evidence type="ECO:0000256" key="15">
    <source>
        <dbReference type="ARBA" id="ARBA00022842"/>
    </source>
</evidence>
<dbReference type="InterPro" id="IPR006318">
    <property type="entry name" value="PTS_EI-like"/>
</dbReference>
<dbReference type="NCBIfam" id="TIGR01417">
    <property type="entry name" value="PTS_I_fam"/>
    <property type="match status" value="1"/>
</dbReference>
<evidence type="ECO:0000256" key="5">
    <source>
        <dbReference type="ARBA" id="ARBA00007837"/>
    </source>
</evidence>
<feature type="active site" description="Proton donor" evidence="18">
    <location>
        <position position="485"/>
    </location>
</feature>
<organism evidence="24 25">
    <name type="scientific">Ancrocorticia populi</name>
    <dbReference type="NCBI Taxonomy" id="2175228"/>
    <lineage>
        <taxon>Bacteria</taxon>
        <taxon>Bacillati</taxon>
        <taxon>Actinomycetota</taxon>
        <taxon>Actinomycetes</taxon>
        <taxon>Actinomycetales</taxon>
        <taxon>Actinomycetaceae</taxon>
        <taxon>Ancrocorticia</taxon>
    </lineage>
</organism>
<feature type="domain" description="Phosphotransferase system enzyme I N-terminal" evidence="23">
    <location>
        <begin position="6"/>
        <end position="125"/>
    </location>
</feature>
<keyword evidence="8 17" id="KW-0813">Transport</keyword>
<dbReference type="PIRSF" id="PIRSF000732">
    <property type="entry name" value="PTS_enzyme_I"/>
    <property type="match status" value="1"/>
</dbReference>
<dbReference type="InterPro" id="IPR008279">
    <property type="entry name" value="PEP-util_enz_mobile_dom"/>
</dbReference>
<evidence type="ECO:0000259" key="23">
    <source>
        <dbReference type="Pfam" id="PF05524"/>
    </source>
</evidence>
<evidence type="ECO:0000256" key="9">
    <source>
        <dbReference type="ARBA" id="ARBA00022490"/>
    </source>
</evidence>
<protein>
    <recommendedName>
        <fullName evidence="7 17">Phosphoenolpyruvate-protein phosphotransferase</fullName>
        <ecNumber evidence="6 17">2.7.3.9</ecNumber>
    </recommendedName>
    <alternativeName>
        <fullName evidence="16 17">Phosphotransferase system, enzyme I</fullName>
    </alternativeName>
</protein>
<feature type="binding site" evidence="19">
    <location>
        <position position="290"/>
    </location>
    <ligand>
        <name>phosphoenolpyruvate</name>
        <dbReference type="ChEBI" id="CHEBI:58702"/>
    </ligand>
</feature>
<feature type="binding site" evidence="19">
    <location>
        <begin position="437"/>
        <end position="438"/>
    </location>
    <ligand>
        <name>phosphoenolpyruvate</name>
        <dbReference type="ChEBI" id="CHEBI:58702"/>
    </ligand>
</feature>
<comment type="function">
    <text evidence="3 17">General (non sugar-specific) component of the phosphoenolpyruvate-dependent sugar phosphotransferase system (sugar PTS). This major carbohydrate active-transport system catalyzes the phosphorylation of incoming sugar substrates concomitantly with their translocation across the cell membrane. Enzyme I transfers the phosphoryl group from phosphoenolpyruvate (PEP) to the phosphoryl carrier protein (HPr).</text>
</comment>
<comment type="caution">
    <text evidence="24">The sequence shown here is derived from an EMBL/GenBank/DDBJ whole genome shotgun (WGS) entry which is preliminary data.</text>
</comment>
<feature type="domain" description="PEP-utilising enzyme mobile" evidence="21">
    <location>
        <begin position="152"/>
        <end position="221"/>
    </location>
</feature>
<evidence type="ECO:0000313" key="25">
    <source>
        <dbReference type="Proteomes" id="UP000245283"/>
    </source>
</evidence>
<dbReference type="InterPro" id="IPR015813">
    <property type="entry name" value="Pyrv/PenolPyrv_kinase-like_dom"/>
</dbReference>
<dbReference type="SUPFAM" id="SSF52009">
    <property type="entry name" value="Phosphohistidine domain"/>
    <property type="match status" value="1"/>
</dbReference>
<evidence type="ECO:0000256" key="17">
    <source>
        <dbReference type="PIRNR" id="PIRNR000732"/>
    </source>
</evidence>
<feature type="domain" description="PEP-utilising enzyme C-terminal" evidence="22">
    <location>
        <begin position="253"/>
        <end position="522"/>
    </location>
</feature>
<sequence>MSTDVHGTPVVTGMAYAPAMWVIRPDVPPTQAPSISTEKRAGEFAKYQEAAKTVSSRLASRSATTIGSAGDVLKMSAALAVDRGVEKDVQSYIMKAGLPAVQALVRSTEKYVTLFEKAGGMMAERVTDLRDVRDRIVAEILGEPEPGIPTPDEPVVLLADDLAPADTAGLNPKLIIGVATEFGGPTSHTAIIARQLGIPCIVAMRELREVKTGELVLLDGGLGKITRNADPERAQESVTKYHAWREKIHEWRGPAQTTDGHHAELLVNVQDGPTATTAAHGEAEGIGLFRTEMCFLDTVVEPSIEEQAAVYAPVFHAYQDGKVVVRTLDAGSDKPVPYANSEEEENPALGVRGLRTSGQNPELLQHQLDAIALAAKDHPGKNWVMAPMVATLREAEWFAEEVRRRGMVGGIMVEVPAVAVQAEQFLELVDFVSVGTNDLTQYVMAADRLSPHLAEYTDPWQPAVLQLIAHTAAAGMKLGKPVGVCGEAAADPLLACVLLGMGVTSLSMASSAVSSVGAQISAVSFRQCEAAAEAINQARDAKHARILASQALEIR</sequence>
<dbReference type="AlphaFoldDB" id="A0A2V1K7U5"/>
<comment type="subcellular location">
    <subcellularLocation>
        <location evidence="4 17">Cytoplasm</location>
    </subcellularLocation>
</comment>
<keyword evidence="25" id="KW-1185">Reference proteome</keyword>
<dbReference type="PROSITE" id="PS00370">
    <property type="entry name" value="PEP_ENZYMES_PHOS_SITE"/>
    <property type="match status" value="1"/>
</dbReference>
<dbReference type="InterPro" id="IPR008731">
    <property type="entry name" value="PTS_EIN"/>
</dbReference>
<dbReference type="Pfam" id="PF05524">
    <property type="entry name" value="PEP-utilisers_N"/>
    <property type="match status" value="1"/>
</dbReference>
<feature type="binding site" evidence="19">
    <location>
        <position position="448"/>
    </location>
    <ligand>
        <name>phosphoenolpyruvate</name>
        <dbReference type="ChEBI" id="CHEBI:58702"/>
    </ligand>
</feature>
<dbReference type="PROSITE" id="PS00742">
    <property type="entry name" value="PEP_ENZYMES_2"/>
    <property type="match status" value="1"/>
</dbReference>
<dbReference type="EC" id="2.7.3.9" evidence="6 17"/>
<evidence type="ECO:0000256" key="16">
    <source>
        <dbReference type="ARBA" id="ARBA00033235"/>
    </source>
</evidence>